<accession>A0A1X7VQ09</accession>
<organism evidence="1">
    <name type="scientific">Amphimedon queenslandica</name>
    <name type="common">Sponge</name>
    <dbReference type="NCBI Taxonomy" id="400682"/>
    <lineage>
        <taxon>Eukaryota</taxon>
        <taxon>Metazoa</taxon>
        <taxon>Porifera</taxon>
        <taxon>Demospongiae</taxon>
        <taxon>Heteroscleromorpha</taxon>
        <taxon>Haplosclerida</taxon>
        <taxon>Niphatidae</taxon>
        <taxon>Amphimedon</taxon>
    </lineage>
</organism>
<proteinExistence type="predicted"/>
<reference evidence="1" key="1">
    <citation type="submission" date="2017-05" db="UniProtKB">
        <authorList>
            <consortium name="EnsemblMetazoa"/>
        </authorList>
    </citation>
    <scope>IDENTIFICATION</scope>
</reference>
<name>A0A1X7VQ09_AMPQE</name>
<dbReference type="InParanoid" id="A0A1X7VQ09"/>
<dbReference type="EnsemblMetazoa" id="Aqu2.1.41930_001">
    <property type="protein sequence ID" value="Aqu2.1.41930_001"/>
    <property type="gene ID" value="Aqu2.1.41930"/>
</dbReference>
<sequence>MHNLIKNVHLMRIKLTSLWKNIIIRPPAITCSSFSGVGRPGTTSLESLPLWEY</sequence>
<dbReference type="AlphaFoldDB" id="A0A1X7VQ09"/>
<protein>
    <submittedName>
        <fullName evidence="1">Uncharacterized protein</fullName>
    </submittedName>
</protein>
<evidence type="ECO:0000313" key="1">
    <source>
        <dbReference type="EnsemblMetazoa" id="Aqu2.1.41930_001"/>
    </source>
</evidence>